<comment type="similarity">
    <text evidence="1">Belongs to the peptidase S12 family.</text>
</comment>
<dbReference type="Proteomes" id="UP000030676">
    <property type="component" value="Unassembled WGS sequence"/>
</dbReference>
<dbReference type="InterPro" id="IPR050491">
    <property type="entry name" value="AmpC-like"/>
</dbReference>
<gene>
    <name evidence="3" type="ORF">FOPG_17211</name>
</gene>
<dbReference type="SUPFAM" id="SSF56601">
    <property type="entry name" value="beta-lactamase/transpeptidase-like"/>
    <property type="match status" value="1"/>
</dbReference>
<dbReference type="PANTHER" id="PTHR46825">
    <property type="entry name" value="D-ALANYL-D-ALANINE-CARBOXYPEPTIDASE/ENDOPEPTIDASE AMPH"/>
    <property type="match status" value="1"/>
</dbReference>
<sequence length="513" mass="57767">MGGAKMNDPFTPEFAEFAAGTMEEWKLPGMSIAVVDGDDVFSESFGYATLPDITATPETLWYGGSTTKAFVTAALAHLIESKEYPALSDGWQTKVSRIIREDFVTQDDWATNNITLEDLASHRSGLSNNDAGIRLHEDGRKWTIRDIARNLRNFPLESQPRTNFSYNNEAYATLSLVIETVTGKWLRDVLRETIWEPLGMNSTYLDLQEAKDAPEHLSTGYYWDPAEKCHKSIEQLPTDILSGAGAIISNVLDYTKWIKCLLRQGAPLSKQVHKDIRRPRIVDNPDPAHGTDISLYGLSWWRTSIDGHVVYWHSGSTTAHGALIYWLPEEDYGVVVLANHPSPVREIIVRQLVNDRLKVPLERRYDIAQDARDADRRRKQEADNAVSTLFPNAPSSPRQPSVDVEKLAGKYYHPGYGVFEFTAASIAGNLRIKDLVADRIDVLWRSRVVLCHVSGDFWPVEFLYLGIEEGFFYRRVGVVERVYEQEDLATKGRQPDAASIILMQPGLYCLASG</sequence>
<evidence type="ECO:0000256" key="1">
    <source>
        <dbReference type="ARBA" id="ARBA00038215"/>
    </source>
</evidence>
<dbReference type="PANTHER" id="PTHR46825:SF9">
    <property type="entry name" value="BETA-LACTAMASE-RELATED DOMAIN-CONTAINING PROTEIN"/>
    <property type="match status" value="1"/>
</dbReference>
<accession>X0H3P5</accession>
<name>X0H3P5_FUSOX</name>
<dbReference type="OrthoDB" id="5946976at2759"/>
<dbReference type="EMBL" id="KK033420">
    <property type="protein sequence ID" value="EXL66631.1"/>
    <property type="molecule type" value="Genomic_DNA"/>
</dbReference>
<evidence type="ECO:0000313" key="3">
    <source>
        <dbReference type="EMBL" id="EXL66631.1"/>
    </source>
</evidence>
<feature type="domain" description="Beta-lactamase-related" evidence="2">
    <location>
        <begin position="16"/>
        <end position="344"/>
    </location>
</feature>
<dbReference type="InterPro" id="IPR012338">
    <property type="entry name" value="Beta-lactam/transpept-like"/>
</dbReference>
<dbReference type="AlphaFoldDB" id="X0H3P5"/>
<protein>
    <recommendedName>
        <fullName evidence="2">Beta-lactamase-related domain-containing protein</fullName>
    </recommendedName>
</protein>
<dbReference type="HOGENOM" id="CLU_020027_14_1_1"/>
<reference evidence="3" key="1">
    <citation type="submission" date="2011-11" db="EMBL/GenBank/DDBJ databases">
        <title>The Genome Sequence of Fusarium oxysporum PHW808.</title>
        <authorList>
            <consortium name="The Broad Institute Genome Sequencing Platform"/>
            <person name="Ma L.-J."/>
            <person name="Gale L.R."/>
            <person name="Schwartz D.C."/>
            <person name="Zhou S."/>
            <person name="Corby-Kistler H."/>
            <person name="Young S.K."/>
            <person name="Zeng Q."/>
            <person name="Gargeya S."/>
            <person name="Fitzgerald M."/>
            <person name="Haas B."/>
            <person name="Abouelleil A."/>
            <person name="Alvarado L."/>
            <person name="Arachchi H.M."/>
            <person name="Berlin A."/>
            <person name="Brown A."/>
            <person name="Chapman S.B."/>
            <person name="Chen Z."/>
            <person name="Dunbar C."/>
            <person name="Freedman E."/>
            <person name="Gearin G."/>
            <person name="Goldberg J."/>
            <person name="Griggs A."/>
            <person name="Gujja S."/>
            <person name="Heiman D."/>
            <person name="Howarth C."/>
            <person name="Larson L."/>
            <person name="Lui A."/>
            <person name="MacDonald P.J.P."/>
            <person name="Montmayeur A."/>
            <person name="Murphy C."/>
            <person name="Neiman D."/>
            <person name="Pearson M."/>
            <person name="Priest M."/>
            <person name="Roberts A."/>
            <person name="Saif S."/>
            <person name="Shea T."/>
            <person name="Shenoy N."/>
            <person name="Sisk P."/>
            <person name="Stolte C."/>
            <person name="Sykes S."/>
            <person name="Wortman J."/>
            <person name="Nusbaum C."/>
            <person name="Birren B."/>
        </authorList>
    </citation>
    <scope>NUCLEOTIDE SEQUENCE [LARGE SCALE GENOMIC DNA]</scope>
    <source>
        <strain evidence="3">54008</strain>
    </source>
</reference>
<dbReference type="InterPro" id="IPR001466">
    <property type="entry name" value="Beta-lactam-related"/>
</dbReference>
<reference evidence="3" key="2">
    <citation type="submission" date="2014-03" db="EMBL/GenBank/DDBJ databases">
        <title>The Genome Annotation of Fusarium oxysporum PHW808.</title>
        <authorList>
            <consortium name="The Broad Institute Genomics Platform"/>
            <person name="Ma L.-J."/>
            <person name="Corby-Kistler H."/>
            <person name="Broz K."/>
            <person name="Gale L.R."/>
            <person name="Jonkers W."/>
            <person name="O'Donnell K."/>
            <person name="Ploetz R."/>
            <person name="Steinberg C."/>
            <person name="Schwartz D.C."/>
            <person name="VanEtten H."/>
            <person name="Zhou S."/>
            <person name="Young S.K."/>
            <person name="Zeng Q."/>
            <person name="Gargeya S."/>
            <person name="Fitzgerald M."/>
            <person name="Abouelleil A."/>
            <person name="Alvarado L."/>
            <person name="Chapman S.B."/>
            <person name="Gainer-Dewar J."/>
            <person name="Goldberg J."/>
            <person name="Griggs A."/>
            <person name="Gujja S."/>
            <person name="Hansen M."/>
            <person name="Howarth C."/>
            <person name="Imamovic A."/>
            <person name="Ireland A."/>
            <person name="Larimer J."/>
            <person name="McCowan C."/>
            <person name="Murphy C."/>
            <person name="Pearson M."/>
            <person name="Poon T.W."/>
            <person name="Priest M."/>
            <person name="Roberts A."/>
            <person name="Saif S."/>
            <person name="Shea T."/>
            <person name="Sykes S."/>
            <person name="Wortman J."/>
            <person name="Nusbaum C."/>
            <person name="Birren B."/>
        </authorList>
    </citation>
    <scope>NUCLEOTIDE SEQUENCE</scope>
    <source>
        <strain evidence="3">54008</strain>
    </source>
</reference>
<dbReference type="Pfam" id="PF00144">
    <property type="entry name" value="Beta-lactamase"/>
    <property type="match status" value="1"/>
</dbReference>
<organism evidence="3">
    <name type="scientific">Fusarium oxysporum f. sp. conglutinans race 2 54008</name>
    <dbReference type="NCBI Taxonomy" id="1089457"/>
    <lineage>
        <taxon>Eukaryota</taxon>
        <taxon>Fungi</taxon>
        <taxon>Dikarya</taxon>
        <taxon>Ascomycota</taxon>
        <taxon>Pezizomycotina</taxon>
        <taxon>Sordariomycetes</taxon>
        <taxon>Hypocreomycetidae</taxon>
        <taxon>Hypocreales</taxon>
        <taxon>Nectriaceae</taxon>
        <taxon>Fusarium</taxon>
        <taxon>Fusarium oxysporum species complex</taxon>
    </lineage>
</organism>
<dbReference type="Gene3D" id="3.40.710.10">
    <property type="entry name" value="DD-peptidase/beta-lactamase superfamily"/>
    <property type="match status" value="1"/>
</dbReference>
<evidence type="ECO:0000259" key="2">
    <source>
        <dbReference type="Pfam" id="PF00144"/>
    </source>
</evidence>
<proteinExistence type="inferred from homology"/>